<dbReference type="Pfam" id="PF01061">
    <property type="entry name" value="ABC2_membrane"/>
    <property type="match status" value="1"/>
</dbReference>
<evidence type="ECO:0000259" key="6">
    <source>
        <dbReference type="PROSITE" id="PS51012"/>
    </source>
</evidence>
<reference evidence="9" key="1">
    <citation type="submission" date="2020-05" db="EMBL/GenBank/DDBJ databases">
        <authorList>
            <person name="Chiriac C."/>
            <person name="Salcher M."/>
            <person name="Ghai R."/>
            <person name="Kavagutti S V."/>
        </authorList>
    </citation>
    <scope>NUCLEOTIDE SEQUENCE</scope>
</reference>
<keyword evidence="3 5" id="KW-1133">Transmembrane helix</keyword>
<dbReference type="EMBL" id="CAFBOL010000030">
    <property type="protein sequence ID" value="CAB4989009.1"/>
    <property type="molecule type" value="Genomic_DNA"/>
</dbReference>
<feature type="transmembrane region" description="Helical" evidence="5">
    <location>
        <begin position="157"/>
        <end position="180"/>
    </location>
</feature>
<feature type="transmembrane region" description="Helical" evidence="5">
    <location>
        <begin position="40"/>
        <end position="62"/>
    </location>
</feature>
<dbReference type="PANTHER" id="PTHR43229:SF2">
    <property type="entry name" value="NODULATION PROTEIN J"/>
    <property type="match status" value="1"/>
</dbReference>
<comment type="subcellular location">
    <subcellularLocation>
        <location evidence="1">Membrane</location>
        <topology evidence="1">Multi-pass membrane protein</topology>
    </subcellularLocation>
</comment>
<evidence type="ECO:0000256" key="1">
    <source>
        <dbReference type="ARBA" id="ARBA00004141"/>
    </source>
</evidence>
<dbReference type="AlphaFoldDB" id="A0A6J7AE85"/>
<evidence type="ECO:0000256" key="3">
    <source>
        <dbReference type="ARBA" id="ARBA00022989"/>
    </source>
</evidence>
<feature type="domain" description="ABC transmembrane type-2" evidence="6">
    <location>
        <begin position="42"/>
        <end position="270"/>
    </location>
</feature>
<dbReference type="PROSITE" id="PS51012">
    <property type="entry name" value="ABC_TM2"/>
    <property type="match status" value="1"/>
</dbReference>
<evidence type="ECO:0000313" key="11">
    <source>
        <dbReference type="EMBL" id="CAB4919676.1"/>
    </source>
</evidence>
<feature type="transmembrane region" description="Helical" evidence="5">
    <location>
        <begin position="187"/>
        <end position="207"/>
    </location>
</feature>
<dbReference type="EMBL" id="CAEZYF010000003">
    <property type="protein sequence ID" value="CAB4712073.1"/>
    <property type="molecule type" value="Genomic_DNA"/>
</dbReference>
<proteinExistence type="predicted"/>
<accession>A0A6J7AE85</accession>
<dbReference type="EMBL" id="CAFAAV010000188">
    <property type="protein sequence ID" value="CAB4831172.1"/>
    <property type="molecule type" value="Genomic_DNA"/>
</dbReference>
<protein>
    <submittedName>
        <fullName evidence="9">Unannotated protein</fullName>
    </submittedName>
</protein>
<evidence type="ECO:0000313" key="10">
    <source>
        <dbReference type="EMBL" id="CAB4850481.1"/>
    </source>
</evidence>
<evidence type="ECO:0000313" key="7">
    <source>
        <dbReference type="EMBL" id="CAB4362950.1"/>
    </source>
</evidence>
<evidence type="ECO:0000313" key="9">
    <source>
        <dbReference type="EMBL" id="CAB4831172.1"/>
    </source>
</evidence>
<feature type="transmembrane region" description="Helical" evidence="5">
    <location>
        <begin position="82"/>
        <end position="99"/>
    </location>
</feature>
<feature type="transmembrane region" description="Helical" evidence="5">
    <location>
        <begin position="133"/>
        <end position="151"/>
    </location>
</feature>
<evidence type="ECO:0000256" key="2">
    <source>
        <dbReference type="ARBA" id="ARBA00022692"/>
    </source>
</evidence>
<dbReference type="InterPro" id="IPR000412">
    <property type="entry name" value="ABC_2_transport"/>
</dbReference>
<dbReference type="PRINTS" id="PR00164">
    <property type="entry name" value="ABC2TRNSPORT"/>
</dbReference>
<gene>
    <name evidence="8" type="ORF">UFOPK2656_00739</name>
    <name evidence="9" type="ORF">UFOPK3099_02102</name>
    <name evidence="10" type="ORF">UFOPK3267_01201</name>
    <name evidence="11" type="ORF">UFOPK3651_00777</name>
    <name evidence="12" type="ORF">UFOPK3931_01355</name>
    <name evidence="7" type="ORF">UFOPK4189_00737</name>
</gene>
<sequence length="270" mass="29187">MSSTAPSFPAISTKPGVGLAWAVRDTQAMMWRNLTMLRRVPQLLVFAIVQPLIFVFMFRYVFGGAISSVPGVPYVDYLMPGIFVQTVTFGAINTAVGLAEDKNKGLLERLKSLPMSRSAVLGGRVLADATRDIVIVVLMLTIGFLVGFHTHTSVPKVIGGVALMVLFGFAICWIFAVIGLSVSNGEAAQAAAFPLLAPLTFASNAFVPTKSMPHWLAYWADRQPLSITVRGVRALMLGTEPTSYVWGSIIWSLAITAVLAPIAVRRFRNS</sequence>
<name>A0A6J7AE85_9ZZZZ</name>
<dbReference type="EMBL" id="CAFBIY010000055">
    <property type="protein sequence ID" value="CAB4850481.1"/>
    <property type="molecule type" value="Genomic_DNA"/>
</dbReference>
<dbReference type="PANTHER" id="PTHR43229">
    <property type="entry name" value="NODULATION PROTEIN J"/>
    <property type="match status" value="1"/>
</dbReference>
<dbReference type="GO" id="GO:0043190">
    <property type="term" value="C:ATP-binding cassette (ABC) transporter complex"/>
    <property type="evidence" value="ECO:0007669"/>
    <property type="project" value="InterPro"/>
</dbReference>
<evidence type="ECO:0000256" key="5">
    <source>
        <dbReference type="SAM" id="Phobius"/>
    </source>
</evidence>
<dbReference type="InterPro" id="IPR051784">
    <property type="entry name" value="Nod_factor_ABC_transporter"/>
</dbReference>
<feature type="transmembrane region" description="Helical" evidence="5">
    <location>
        <begin position="244"/>
        <end position="264"/>
    </location>
</feature>
<keyword evidence="2 5" id="KW-0812">Transmembrane</keyword>
<evidence type="ECO:0000256" key="4">
    <source>
        <dbReference type="ARBA" id="ARBA00023136"/>
    </source>
</evidence>
<dbReference type="EMBL" id="CAESGF010000003">
    <property type="protein sequence ID" value="CAB4362950.1"/>
    <property type="molecule type" value="Genomic_DNA"/>
</dbReference>
<keyword evidence="4 5" id="KW-0472">Membrane</keyword>
<dbReference type="InterPro" id="IPR047817">
    <property type="entry name" value="ABC2_TM_bact-type"/>
</dbReference>
<dbReference type="EMBL" id="CAFBMT010000003">
    <property type="protein sequence ID" value="CAB4919676.1"/>
    <property type="molecule type" value="Genomic_DNA"/>
</dbReference>
<evidence type="ECO:0000313" key="8">
    <source>
        <dbReference type="EMBL" id="CAB4712073.1"/>
    </source>
</evidence>
<organism evidence="9">
    <name type="scientific">freshwater metagenome</name>
    <dbReference type="NCBI Taxonomy" id="449393"/>
    <lineage>
        <taxon>unclassified sequences</taxon>
        <taxon>metagenomes</taxon>
        <taxon>ecological metagenomes</taxon>
    </lineage>
</organism>
<dbReference type="GO" id="GO:0140359">
    <property type="term" value="F:ABC-type transporter activity"/>
    <property type="evidence" value="ECO:0007669"/>
    <property type="project" value="InterPro"/>
</dbReference>
<dbReference type="PIRSF" id="PIRSF006648">
    <property type="entry name" value="DrrB"/>
    <property type="match status" value="1"/>
</dbReference>
<evidence type="ECO:0000313" key="12">
    <source>
        <dbReference type="EMBL" id="CAB4989009.1"/>
    </source>
</evidence>
<dbReference type="InterPro" id="IPR013525">
    <property type="entry name" value="ABC2_TM"/>
</dbReference>